<organism evidence="9 10">
    <name type="scientific">Desulfoferula mesophila</name>
    <dbReference type="NCBI Taxonomy" id="3058419"/>
    <lineage>
        <taxon>Bacteria</taxon>
        <taxon>Pseudomonadati</taxon>
        <taxon>Thermodesulfobacteriota</taxon>
        <taxon>Desulfarculia</taxon>
        <taxon>Desulfarculales</taxon>
        <taxon>Desulfarculaceae</taxon>
        <taxon>Desulfoferula</taxon>
    </lineage>
</organism>
<keyword evidence="5 7" id="KW-0408">Iron</keyword>
<proteinExistence type="predicted"/>
<feature type="domain" description="4Fe-4S ferredoxin-type" evidence="8">
    <location>
        <begin position="3"/>
        <end position="33"/>
    </location>
</feature>
<evidence type="ECO:0000256" key="4">
    <source>
        <dbReference type="ARBA" id="ARBA00022982"/>
    </source>
</evidence>
<dbReference type="Pfam" id="PF13370">
    <property type="entry name" value="Fer4_13"/>
    <property type="match status" value="1"/>
</dbReference>
<keyword evidence="4 7" id="KW-0249">Electron transport</keyword>
<accession>A0AAU9EZP9</accession>
<dbReference type="InterPro" id="IPR017896">
    <property type="entry name" value="4Fe4S_Fe-S-bd"/>
</dbReference>
<keyword evidence="2 7" id="KW-0813">Transport</keyword>
<keyword evidence="3 7" id="KW-0479">Metal-binding</keyword>
<evidence type="ECO:0000256" key="3">
    <source>
        <dbReference type="ARBA" id="ARBA00022723"/>
    </source>
</evidence>
<dbReference type="PANTHER" id="PTHR36923">
    <property type="entry name" value="FERREDOXIN"/>
    <property type="match status" value="1"/>
</dbReference>
<dbReference type="PRINTS" id="PR00352">
    <property type="entry name" value="3FE4SFRDOXIN"/>
</dbReference>
<dbReference type="PROSITE" id="PS00198">
    <property type="entry name" value="4FE4S_FER_1"/>
    <property type="match status" value="1"/>
</dbReference>
<dbReference type="GO" id="GO:0009055">
    <property type="term" value="F:electron transfer activity"/>
    <property type="evidence" value="ECO:0007669"/>
    <property type="project" value="UniProtKB-UniRule"/>
</dbReference>
<dbReference type="PROSITE" id="PS51379">
    <property type="entry name" value="4FE4S_FER_2"/>
    <property type="match status" value="1"/>
</dbReference>
<dbReference type="PANTHER" id="PTHR36923:SF3">
    <property type="entry name" value="FERREDOXIN"/>
    <property type="match status" value="1"/>
</dbReference>
<name>A0AAU9EZP9_9BACT</name>
<dbReference type="KEGG" id="dmp:FAK_41010"/>
<dbReference type="InterPro" id="IPR051269">
    <property type="entry name" value="Fe-S_cluster_ET"/>
</dbReference>
<dbReference type="InterPro" id="IPR001080">
    <property type="entry name" value="3Fe4S_ferredoxin"/>
</dbReference>
<dbReference type="Proteomes" id="UP001366166">
    <property type="component" value="Chromosome"/>
</dbReference>
<evidence type="ECO:0000259" key="8">
    <source>
        <dbReference type="PROSITE" id="PS51379"/>
    </source>
</evidence>
<gene>
    <name evidence="9" type="ORF">FAK_41010</name>
</gene>
<dbReference type="SUPFAM" id="SSF54862">
    <property type="entry name" value="4Fe-4S ferredoxins"/>
    <property type="match status" value="1"/>
</dbReference>
<evidence type="ECO:0000256" key="7">
    <source>
        <dbReference type="RuleBase" id="RU368020"/>
    </source>
</evidence>
<comment type="function">
    <text evidence="1 7">Ferredoxins are iron-sulfur proteins that transfer electrons in a wide variety of metabolic reactions.</text>
</comment>
<keyword evidence="10" id="KW-1185">Reference proteome</keyword>
<evidence type="ECO:0000256" key="2">
    <source>
        <dbReference type="ARBA" id="ARBA00022448"/>
    </source>
</evidence>
<dbReference type="InterPro" id="IPR017900">
    <property type="entry name" value="4Fe4S_Fe_S_CS"/>
</dbReference>
<evidence type="ECO:0000256" key="1">
    <source>
        <dbReference type="ARBA" id="ARBA00003532"/>
    </source>
</evidence>
<reference evidence="10" key="1">
    <citation type="journal article" date="2023" name="Arch. Microbiol.">
        <title>Desulfoferula mesophilus gen. nov. sp. nov., a mesophilic sulfate-reducing bacterium isolated from a brackish lake sediment.</title>
        <authorList>
            <person name="Watanabe T."/>
            <person name="Yabe T."/>
            <person name="Tsuji J.M."/>
            <person name="Fukui M."/>
        </authorList>
    </citation>
    <scope>NUCLEOTIDE SEQUENCE [LARGE SCALE GENOMIC DNA]</scope>
    <source>
        <strain evidence="10">12FAK</strain>
    </source>
</reference>
<evidence type="ECO:0000256" key="6">
    <source>
        <dbReference type="ARBA" id="ARBA00023014"/>
    </source>
</evidence>
<protein>
    <recommendedName>
        <fullName evidence="7">Ferredoxin</fullName>
    </recommendedName>
</protein>
<evidence type="ECO:0000313" key="10">
    <source>
        <dbReference type="Proteomes" id="UP001366166"/>
    </source>
</evidence>
<dbReference type="GO" id="GO:0051536">
    <property type="term" value="F:iron-sulfur cluster binding"/>
    <property type="evidence" value="ECO:0007669"/>
    <property type="project" value="UniProtKB-KW"/>
</dbReference>
<keyword evidence="6 7" id="KW-0411">Iron-sulfur</keyword>
<dbReference type="Gene3D" id="3.30.70.20">
    <property type="match status" value="1"/>
</dbReference>
<evidence type="ECO:0000313" key="9">
    <source>
        <dbReference type="EMBL" id="BEQ17035.1"/>
    </source>
</evidence>
<dbReference type="RefSeq" id="WP_338603714.1">
    <property type="nucleotide sequence ID" value="NZ_AP028679.1"/>
</dbReference>
<evidence type="ECO:0000256" key="5">
    <source>
        <dbReference type="ARBA" id="ARBA00023004"/>
    </source>
</evidence>
<dbReference type="AlphaFoldDB" id="A0AAU9EZP9"/>
<dbReference type="GO" id="GO:0005506">
    <property type="term" value="F:iron ion binding"/>
    <property type="evidence" value="ECO:0007669"/>
    <property type="project" value="UniProtKB-UniRule"/>
</dbReference>
<dbReference type="EMBL" id="AP028679">
    <property type="protein sequence ID" value="BEQ17035.1"/>
    <property type="molecule type" value="Genomic_DNA"/>
</dbReference>
<sequence>MARIVTVDLELCFGCGTCRSLCPRVFALEGEPRKCRVVDPSGDPGDPACVEFAIDSCPVEAIAWRQARPGGAKDS</sequence>